<dbReference type="AlphaFoldDB" id="A0A841L6Q4"/>
<protein>
    <submittedName>
        <fullName evidence="1">Uncharacterized protein</fullName>
    </submittedName>
</protein>
<evidence type="ECO:0000313" key="1">
    <source>
        <dbReference type="EMBL" id="MBB6228100.1"/>
    </source>
</evidence>
<evidence type="ECO:0000313" key="2">
    <source>
        <dbReference type="Proteomes" id="UP000538147"/>
    </source>
</evidence>
<comment type="caution">
    <text evidence="1">The sequence shown here is derived from an EMBL/GenBank/DDBJ whole genome shotgun (WGS) entry which is preliminary data.</text>
</comment>
<gene>
    <name evidence="1" type="ORF">FHS79_002285</name>
</gene>
<keyword evidence="2" id="KW-1185">Reference proteome</keyword>
<proteinExistence type="predicted"/>
<dbReference type="Proteomes" id="UP000538147">
    <property type="component" value="Unassembled WGS sequence"/>
</dbReference>
<reference evidence="1 2" key="1">
    <citation type="submission" date="2020-08" db="EMBL/GenBank/DDBJ databases">
        <title>Genomic Encyclopedia of Type Strains, Phase IV (KMG-IV): sequencing the most valuable type-strain genomes for metagenomic binning, comparative biology and taxonomic classification.</title>
        <authorList>
            <person name="Goeker M."/>
        </authorList>
    </citation>
    <scope>NUCLEOTIDE SEQUENCE [LARGE SCALE GENOMIC DNA]</scope>
    <source>
        <strain evidence="1 2">DSM 102189</strain>
    </source>
</reference>
<organism evidence="1 2">
    <name type="scientific">Polymorphobacter multimanifer</name>
    <dbReference type="NCBI Taxonomy" id="1070431"/>
    <lineage>
        <taxon>Bacteria</taxon>
        <taxon>Pseudomonadati</taxon>
        <taxon>Pseudomonadota</taxon>
        <taxon>Alphaproteobacteria</taxon>
        <taxon>Sphingomonadales</taxon>
        <taxon>Sphingosinicellaceae</taxon>
        <taxon>Polymorphobacter</taxon>
    </lineage>
</organism>
<name>A0A841L6Q4_9SPHN</name>
<sequence>MHEHLFAALLVVFGKGTVDGAVGKREGAAIGMGVVDDVMEHPALGFGKAEAGHRFGCGVHEDAPLVVVHHEQRHAGVVDDGIEPVGGPAKLLLGAPGRGHILDRGEEYGIFIGPQQLQPDLDVVVRAILSRVHGLECQYWQFAADKRHDHFPKLLLGYQGLDLPRSDERHFGGLIAEIHACLPVDEDEPEGACVEDIGLAKPILDDPRPPIASKHVQPLFRSVRRSNRRRA</sequence>
<accession>A0A841L6Q4</accession>
<dbReference type="EMBL" id="JACIIV010000015">
    <property type="protein sequence ID" value="MBB6228100.1"/>
    <property type="molecule type" value="Genomic_DNA"/>
</dbReference>